<dbReference type="InterPro" id="IPR009315">
    <property type="entry name" value="P_starv_induced_PsiE"/>
</dbReference>
<name>A0A839T569_AZOMA</name>
<dbReference type="PANTHER" id="PTHR37819:SF1">
    <property type="entry name" value="PROTEIN PSIE"/>
    <property type="match status" value="1"/>
</dbReference>
<proteinExistence type="inferred from homology"/>
<dbReference type="InterPro" id="IPR020948">
    <property type="entry name" value="P_starv_induced_PsiE-like"/>
</dbReference>
<keyword evidence="4" id="KW-1003">Cell membrane</keyword>
<evidence type="ECO:0000256" key="6">
    <source>
        <dbReference type="ARBA" id="ARBA00022989"/>
    </source>
</evidence>
<protein>
    <recommendedName>
        <fullName evidence="3">Protein PsiE</fullName>
    </recommendedName>
</protein>
<comment type="caution">
    <text evidence="9">The sequence shown here is derived from an EMBL/GenBank/DDBJ whole genome shotgun (WGS) entry which is preliminary data.</text>
</comment>
<evidence type="ECO:0000256" key="8">
    <source>
        <dbReference type="SAM" id="Phobius"/>
    </source>
</evidence>
<evidence type="ECO:0000256" key="1">
    <source>
        <dbReference type="ARBA" id="ARBA00004429"/>
    </source>
</evidence>
<organism evidence="9 10">
    <name type="scientific">Azomonas macrocytogenes</name>
    <name type="common">Azotobacter macrocytogenes</name>
    <dbReference type="NCBI Taxonomy" id="69962"/>
    <lineage>
        <taxon>Bacteria</taxon>
        <taxon>Pseudomonadati</taxon>
        <taxon>Pseudomonadota</taxon>
        <taxon>Gammaproteobacteria</taxon>
        <taxon>Pseudomonadales</taxon>
        <taxon>Pseudomonadaceae</taxon>
        <taxon>Azomonas</taxon>
    </lineage>
</organism>
<evidence type="ECO:0000313" key="10">
    <source>
        <dbReference type="Proteomes" id="UP000549250"/>
    </source>
</evidence>
<dbReference type="GO" id="GO:0005886">
    <property type="term" value="C:plasma membrane"/>
    <property type="evidence" value="ECO:0007669"/>
    <property type="project" value="UniProtKB-SubCell"/>
</dbReference>
<evidence type="ECO:0000313" key="9">
    <source>
        <dbReference type="EMBL" id="MBB3104671.1"/>
    </source>
</evidence>
<dbReference type="GO" id="GO:0016036">
    <property type="term" value="P:cellular response to phosphate starvation"/>
    <property type="evidence" value="ECO:0007669"/>
    <property type="project" value="InterPro"/>
</dbReference>
<comment type="similarity">
    <text evidence="2">Belongs to the PsiE family.</text>
</comment>
<feature type="transmembrane region" description="Helical" evidence="8">
    <location>
        <begin position="290"/>
        <end position="309"/>
    </location>
</feature>
<evidence type="ECO:0000256" key="5">
    <source>
        <dbReference type="ARBA" id="ARBA00022692"/>
    </source>
</evidence>
<keyword evidence="6 8" id="KW-1133">Transmembrane helix</keyword>
<evidence type="ECO:0000256" key="2">
    <source>
        <dbReference type="ARBA" id="ARBA00005632"/>
    </source>
</evidence>
<dbReference type="PANTHER" id="PTHR37819">
    <property type="entry name" value="PROTEIN PSIE"/>
    <property type="match status" value="1"/>
</dbReference>
<dbReference type="EMBL" id="JACHXI010000018">
    <property type="protein sequence ID" value="MBB3104671.1"/>
    <property type="molecule type" value="Genomic_DNA"/>
</dbReference>
<feature type="transmembrane region" description="Helical" evidence="8">
    <location>
        <begin position="230"/>
        <end position="251"/>
    </location>
</feature>
<accession>A0A839T569</accession>
<gene>
    <name evidence="9" type="ORF">FHR87_003096</name>
</gene>
<reference evidence="9 10" key="1">
    <citation type="submission" date="2020-08" db="EMBL/GenBank/DDBJ databases">
        <title>Genomic Encyclopedia of Type Strains, Phase III (KMG-III): the genomes of soil and plant-associated and newly described type strains.</title>
        <authorList>
            <person name="Whitman W."/>
        </authorList>
    </citation>
    <scope>NUCLEOTIDE SEQUENCE [LARGE SCALE GENOMIC DNA]</scope>
    <source>
        <strain evidence="9 10">CECT 4462</strain>
    </source>
</reference>
<feature type="transmembrane region" description="Helical" evidence="8">
    <location>
        <begin position="263"/>
        <end position="281"/>
    </location>
</feature>
<keyword evidence="10" id="KW-1185">Reference proteome</keyword>
<dbReference type="AlphaFoldDB" id="A0A839T569"/>
<keyword evidence="5 8" id="KW-0812">Transmembrane</keyword>
<evidence type="ECO:0000256" key="7">
    <source>
        <dbReference type="ARBA" id="ARBA00023136"/>
    </source>
</evidence>
<evidence type="ECO:0000256" key="3">
    <source>
        <dbReference type="ARBA" id="ARBA00021903"/>
    </source>
</evidence>
<dbReference type="Proteomes" id="UP000549250">
    <property type="component" value="Unassembled WGS sequence"/>
</dbReference>
<sequence>MQPAITNRHALSTEYPAPCGVFVFYGLVDYGWPYGTIHQHEPARPFIGELHPPYKIRFRRAGATRHYKPARITEYPAPCGVFAFCCIGTHPMSRIQRRYRAKKTPNRREYQALQPAIGSLRHNGNENDLLSARQSFPNLSQSFRYGLIKPQLIKDEEILAAMLTDWLKCLKHLLLGLADILYNLLTKAFRHLEKSIQGDSSNMRIHWAKRLHSYINVQADSYGSLLVDAFHYLALFAIGATVTWAGIGTFFDMLEEGNATIDHILLLFIYLELGAMVGIYFKTKHMPVRFLIYVAITALTRMLIGSIQHDHTPNMGIIMISGAILLLSLATLVVRYGSYRFPSGSSDSIEQQKPRPNEGD</sequence>
<keyword evidence="7 8" id="KW-0472">Membrane</keyword>
<comment type="subcellular location">
    <subcellularLocation>
        <location evidence="1">Cell inner membrane</location>
        <topology evidence="1">Multi-pass membrane protein</topology>
    </subcellularLocation>
</comment>
<evidence type="ECO:0000256" key="4">
    <source>
        <dbReference type="ARBA" id="ARBA00022475"/>
    </source>
</evidence>
<feature type="transmembrane region" description="Helical" evidence="8">
    <location>
        <begin position="315"/>
        <end position="334"/>
    </location>
</feature>
<dbReference type="Pfam" id="PF06146">
    <property type="entry name" value="PsiE"/>
    <property type="match status" value="1"/>
</dbReference>